<dbReference type="AlphaFoldDB" id="A0A7S1BP18"/>
<reference evidence="1" key="1">
    <citation type="submission" date="2021-01" db="EMBL/GenBank/DDBJ databases">
        <authorList>
            <person name="Corre E."/>
            <person name="Pelletier E."/>
            <person name="Niang G."/>
            <person name="Scheremetjew M."/>
            <person name="Finn R."/>
            <person name="Kale V."/>
            <person name="Holt S."/>
            <person name="Cochrane G."/>
            <person name="Meng A."/>
            <person name="Brown T."/>
            <person name="Cohen L."/>
        </authorList>
    </citation>
    <scope>NUCLEOTIDE SEQUENCE</scope>
    <source>
        <strain evidence="1">308</strain>
    </source>
</reference>
<dbReference type="EMBL" id="HBFR01026584">
    <property type="protein sequence ID" value="CAD8891956.1"/>
    <property type="molecule type" value="Transcribed_RNA"/>
</dbReference>
<protein>
    <submittedName>
        <fullName evidence="1">Uncharacterized protein</fullName>
    </submittedName>
</protein>
<accession>A0A7S1BP18</accession>
<name>A0A7S1BP18_9STRA</name>
<organism evidence="1">
    <name type="scientific">Corethron hystrix</name>
    <dbReference type="NCBI Taxonomy" id="216773"/>
    <lineage>
        <taxon>Eukaryota</taxon>
        <taxon>Sar</taxon>
        <taxon>Stramenopiles</taxon>
        <taxon>Ochrophyta</taxon>
        <taxon>Bacillariophyta</taxon>
        <taxon>Coscinodiscophyceae</taxon>
        <taxon>Corethrophycidae</taxon>
        <taxon>Corethrales</taxon>
        <taxon>Corethraceae</taxon>
        <taxon>Corethron</taxon>
    </lineage>
</organism>
<evidence type="ECO:0000313" key="1">
    <source>
        <dbReference type="EMBL" id="CAD8891956.1"/>
    </source>
</evidence>
<gene>
    <name evidence="1" type="ORF">CHYS00102_LOCUS19162</name>
</gene>
<proteinExistence type="predicted"/>
<sequence>MDMPAMSRRKKSNTIECTTCHLRFSHYHKSIKLFDNFVMIIFSSNLFLGHVLSRGFPIACASIIRLIIEIFRDSVILVRSSAFQDCETIPRFSVLVPLSTVAAA</sequence>